<gene>
    <name evidence="3" type="ORF">AAE3_LOCUS3049</name>
</gene>
<evidence type="ECO:0000256" key="2">
    <source>
        <dbReference type="SAM" id="Phobius"/>
    </source>
</evidence>
<dbReference type="EMBL" id="CACVBS010000030">
    <property type="protein sequence ID" value="CAA7260581.1"/>
    <property type="molecule type" value="Genomic_DNA"/>
</dbReference>
<feature type="transmembrane region" description="Helical" evidence="2">
    <location>
        <begin position="86"/>
        <end position="107"/>
    </location>
</feature>
<dbReference type="AlphaFoldDB" id="A0A8S0VXD2"/>
<proteinExistence type="predicted"/>
<dbReference type="OrthoDB" id="2562239at2759"/>
<feature type="transmembrane region" description="Helical" evidence="2">
    <location>
        <begin position="46"/>
        <end position="66"/>
    </location>
</feature>
<keyword evidence="2" id="KW-0812">Transmembrane</keyword>
<evidence type="ECO:0000256" key="1">
    <source>
        <dbReference type="SAM" id="MobiDB-lite"/>
    </source>
</evidence>
<feature type="transmembrane region" description="Helical" evidence="2">
    <location>
        <begin position="263"/>
        <end position="283"/>
    </location>
</feature>
<feature type="region of interest" description="Disordered" evidence="1">
    <location>
        <begin position="296"/>
        <end position="334"/>
    </location>
</feature>
<evidence type="ECO:0000313" key="4">
    <source>
        <dbReference type="Proteomes" id="UP000467700"/>
    </source>
</evidence>
<keyword evidence="2" id="KW-0472">Membrane</keyword>
<feature type="transmembrane region" description="Helical" evidence="2">
    <location>
        <begin position="222"/>
        <end position="243"/>
    </location>
</feature>
<comment type="caution">
    <text evidence="3">The sequence shown here is derived from an EMBL/GenBank/DDBJ whole genome shotgun (WGS) entry which is preliminary data.</text>
</comment>
<reference evidence="3 4" key="1">
    <citation type="submission" date="2020-01" db="EMBL/GenBank/DDBJ databases">
        <authorList>
            <person name="Gupta K D."/>
        </authorList>
    </citation>
    <scope>NUCLEOTIDE SEQUENCE [LARGE SCALE GENOMIC DNA]</scope>
</reference>
<keyword evidence="2" id="KW-1133">Transmembrane helix</keyword>
<feature type="transmembrane region" description="Helical" evidence="2">
    <location>
        <begin position="20"/>
        <end position="39"/>
    </location>
</feature>
<dbReference type="Proteomes" id="UP000467700">
    <property type="component" value="Unassembled WGS sequence"/>
</dbReference>
<keyword evidence="4" id="KW-1185">Reference proteome</keyword>
<organism evidence="3 4">
    <name type="scientific">Cyclocybe aegerita</name>
    <name type="common">Black poplar mushroom</name>
    <name type="synonym">Agrocybe aegerita</name>
    <dbReference type="NCBI Taxonomy" id="1973307"/>
    <lineage>
        <taxon>Eukaryota</taxon>
        <taxon>Fungi</taxon>
        <taxon>Dikarya</taxon>
        <taxon>Basidiomycota</taxon>
        <taxon>Agaricomycotina</taxon>
        <taxon>Agaricomycetes</taxon>
        <taxon>Agaricomycetidae</taxon>
        <taxon>Agaricales</taxon>
        <taxon>Agaricineae</taxon>
        <taxon>Bolbitiaceae</taxon>
        <taxon>Cyclocybe</taxon>
    </lineage>
</organism>
<accession>A0A8S0VXD2</accession>
<evidence type="ECO:0000313" key="3">
    <source>
        <dbReference type="EMBL" id="CAA7260581.1"/>
    </source>
</evidence>
<protein>
    <submittedName>
        <fullName evidence="3">Uncharacterized protein</fullName>
    </submittedName>
</protein>
<sequence length="334" mass="36791">MVDLPAPIGGTVLSSDFAPAVVFAALYGLLALLIAYRLYDRRSRTTLLIGSIIFSVERIVIFSLRASQARNDAMRYSGGLLNYMQVSFGLGFVGLAGELVGLLRCLLVNATYGSETFAQSPAAMTKGCVTGPPPEGTPDLKSTRFAARRFADVAGFAFLAATVPGIIANADFSKAQNDQDQADKTARLRYASTATVLGFILVLFAIVMWGRMRLSRISRRGVGVILLLMSLLATVAIYRLIVMRFKTTSIREFSPLNSPGSKATFYVFHMLPEWLFGLIVFGGNSRQTFGTGRWGDWRSRDETEKEKALREKKKAESDNKKAELNEKKRIEQVE</sequence>
<feature type="transmembrane region" description="Helical" evidence="2">
    <location>
        <begin position="190"/>
        <end position="210"/>
    </location>
</feature>
<name>A0A8S0VXD2_CYCAE</name>
<feature type="transmembrane region" description="Helical" evidence="2">
    <location>
        <begin position="150"/>
        <end position="170"/>
    </location>
</feature>